<sequence length="128" mass="15177">MLLMTWQGNLSTINNDDTLISRHQLQIMSHETSSRLSMLFHERYLPHSPMILSKQMMQNGKETYKIKSLKWIIWKLRSHVKQKSSKPRVIFNKSKTLQPRFIKVFLINIQIDLVLSTQQSELLIYCFG</sequence>
<proteinExistence type="predicted"/>
<comment type="caution">
    <text evidence="1">The sequence shown here is derived from an EMBL/GenBank/DDBJ whole genome shotgun (WGS) entry which is preliminary data.</text>
</comment>
<evidence type="ECO:0000313" key="1">
    <source>
        <dbReference type="EMBL" id="TNV75682.1"/>
    </source>
</evidence>
<protein>
    <submittedName>
        <fullName evidence="1">Uncharacterized protein</fullName>
    </submittedName>
</protein>
<dbReference type="AlphaFoldDB" id="A0A8J8NHU9"/>
<evidence type="ECO:0000313" key="2">
    <source>
        <dbReference type="Proteomes" id="UP000785679"/>
    </source>
</evidence>
<dbReference type="Proteomes" id="UP000785679">
    <property type="component" value="Unassembled WGS sequence"/>
</dbReference>
<name>A0A8J8NHU9_HALGN</name>
<accession>A0A8J8NHU9</accession>
<reference evidence="1" key="1">
    <citation type="submission" date="2019-06" db="EMBL/GenBank/DDBJ databases">
        <authorList>
            <person name="Zheng W."/>
        </authorList>
    </citation>
    <scope>NUCLEOTIDE SEQUENCE</scope>
    <source>
        <strain evidence="1">QDHG01</strain>
    </source>
</reference>
<dbReference type="EMBL" id="RRYP01015065">
    <property type="protein sequence ID" value="TNV75682.1"/>
    <property type="molecule type" value="Genomic_DNA"/>
</dbReference>
<keyword evidence="2" id="KW-1185">Reference proteome</keyword>
<gene>
    <name evidence="1" type="ORF">FGO68_gene13493</name>
</gene>
<organism evidence="1 2">
    <name type="scientific">Halteria grandinella</name>
    <dbReference type="NCBI Taxonomy" id="5974"/>
    <lineage>
        <taxon>Eukaryota</taxon>
        <taxon>Sar</taxon>
        <taxon>Alveolata</taxon>
        <taxon>Ciliophora</taxon>
        <taxon>Intramacronucleata</taxon>
        <taxon>Spirotrichea</taxon>
        <taxon>Stichotrichia</taxon>
        <taxon>Sporadotrichida</taxon>
        <taxon>Halteriidae</taxon>
        <taxon>Halteria</taxon>
    </lineage>
</organism>